<dbReference type="PANTHER" id="PTHR43226">
    <property type="entry name" value="XAA-PRO AMINOPEPTIDASE 3"/>
    <property type="match status" value="1"/>
</dbReference>
<evidence type="ECO:0000256" key="3">
    <source>
        <dbReference type="ARBA" id="ARBA00022801"/>
    </source>
</evidence>
<dbReference type="PANTHER" id="PTHR43226:SF1">
    <property type="entry name" value="XAA-PRO DIPEPTIDASE"/>
    <property type="match status" value="1"/>
</dbReference>
<reference evidence="6" key="1">
    <citation type="submission" date="2022-07" db="EMBL/GenBank/DDBJ databases">
        <title>Phylogenomic reconstructions and comparative analyses of Kickxellomycotina fungi.</title>
        <authorList>
            <person name="Reynolds N.K."/>
            <person name="Stajich J.E."/>
            <person name="Barry K."/>
            <person name="Grigoriev I.V."/>
            <person name="Crous P."/>
            <person name="Smith M.E."/>
        </authorList>
    </citation>
    <scope>NUCLEOTIDE SEQUENCE</scope>
    <source>
        <strain evidence="6">RSA 567</strain>
    </source>
</reference>
<dbReference type="InterPro" id="IPR007865">
    <property type="entry name" value="Aminopep_P_N"/>
</dbReference>
<dbReference type="Pfam" id="PF00557">
    <property type="entry name" value="Peptidase_M24"/>
    <property type="match status" value="1"/>
</dbReference>
<dbReference type="GO" id="GO:0006508">
    <property type="term" value="P:proteolysis"/>
    <property type="evidence" value="ECO:0007669"/>
    <property type="project" value="TreeGrafter"/>
</dbReference>
<dbReference type="InterPro" id="IPR000994">
    <property type="entry name" value="Pept_M24"/>
</dbReference>
<dbReference type="SMART" id="SM01011">
    <property type="entry name" value="AMP_N"/>
    <property type="match status" value="1"/>
</dbReference>
<dbReference type="InterPro" id="IPR036005">
    <property type="entry name" value="Creatinase/aminopeptidase-like"/>
</dbReference>
<dbReference type="Gene3D" id="3.90.230.10">
    <property type="entry name" value="Creatinase/methionine aminopeptidase superfamily"/>
    <property type="match status" value="1"/>
</dbReference>
<keyword evidence="7" id="KW-1185">Reference proteome</keyword>
<accession>A0A9W8B725</accession>
<dbReference type="Pfam" id="PF05195">
    <property type="entry name" value="AMP_N"/>
    <property type="match status" value="1"/>
</dbReference>
<keyword evidence="3" id="KW-0378">Hydrolase</keyword>
<dbReference type="OrthoDB" id="10261878at2759"/>
<name>A0A9W8B725_9FUNG</name>
<evidence type="ECO:0000256" key="4">
    <source>
        <dbReference type="ARBA" id="ARBA00023211"/>
    </source>
</evidence>
<dbReference type="Proteomes" id="UP001151582">
    <property type="component" value="Unassembled WGS sequence"/>
</dbReference>
<evidence type="ECO:0000256" key="2">
    <source>
        <dbReference type="ARBA" id="ARBA00022723"/>
    </source>
</evidence>
<dbReference type="GO" id="GO:0070006">
    <property type="term" value="F:metalloaminopeptidase activity"/>
    <property type="evidence" value="ECO:0007669"/>
    <property type="project" value="InterPro"/>
</dbReference>
<dbReference type="Gene3D" id="3.40.350.10">
    <property type="entry name" value="Creatinase/prolidase N-terminal domain"/>
    <property type="match status" value="1"/>
</dbReference>
<dbReference type="GO" id="GO:0030145">
    <property type="term" value="F:manganese ion binding"/>
    <property type="evidence" value="ECO:0007669"/>
    <property type="project" value="InterPro"/>
</dbReference>
<sequence>MPAITPASIATVPSPKDYPAKRHCQNVVKQLGVTEGALYLEGLATPIKGDSDTELPFYQDANFYYLTGAADPDLKFVYDIATGYSTLLVPQHPQEEIIWIGEQELQDRYPVDKVQFTHELEALLTALRPTTIYALTKQQGLQSLSVAMNVLNTTALKECLEEARLFKSPEEVALMRKANNISSAAHKALIQSVHAGTSEGKLYARFVYECSVRGGVWQAYGGIVGRGTHAAILHYTKNDADITDENDVVLVDAGCEFRGYASDITRTFPVGPQFTPKARDIYALVLKMQKVRLGEVNTVLDNIQVGVEWVDLHRLAMKVCAQGLLDLGILQGSLEAIMAQHVPAVFFPHGLGHSIGLNTHDVAGFPKGVTPIDEPGLRNLRMRRKLEVGMVVTVEPGCYFVPALLRLAQANAQQAELINFDLVQEYLSVGGVRIEDSVVVTEDGYINLTTAPKEIEEVEALRADYQSHKKRALDEA</sequence>
<dbReference type="AlphaFoldDB" id="A0A9W8B725"/>
<organism evidence="6 7">
    <name type="scientific">Dimargaris verticillata</name>
    <dbReference type="NCBI Taxonomy" id="2761393"/>
    <lineage>
        <taxon>Eukaryota</taxon>
        <taxon>Fungi</taxon>
        <taxon>Fungi incertae sedis</taxon>
        <taxon>Zoopagomycota</taxon>
        <taxon>Kickxellomycotina</taxon>
        <taxon>Dimargaritomycetes</taxon>
        <taxon>Dimargaritales</taxon>
        <taxon>Dimargaritaceae</taxon>
        <taxon>Dimargaris</taxon>
    </lineage>
</organism>
<evidence type="ECO:0000256" key="1">
    <source>
        <dbReference type="ARBA" id="ARBA00001936"/>
    </source>
</evidence>
<dbReference type="InterPro" id="IPR052433">
    <property type="entry name" value="X-Pro_dipept-like"/>
</dbReference>
<dbReference type="CDD" id="cd01087">
    <property type="entry name" value="Prolidase"/>
    <property type="match status" value="1"/>
</dbReference>
<dbReference type="SUPFAM" id="SSF53092">
    <property type="entry name" value="Creatinase/prolidase N-terminal domain"/>
    <property type="match status" value="1"/>
</dbReference>
<dbReference type="InterPro" id="IPR029149">
    <property type="entry name" value="Creatin/AminoP/Spt16_N"/>
</dbReference>
<dbReference type="SUPFAM" id="SSF55920">
    <property type="entry name" value="Creatinase/aminopeptidase"/>
    <property type="match status" value="1"/>
</dbReference>
<comment type="cofactor">
    <cofactor evidence="1">
        <name>Mn(2+)</name>
        <dbReference type="ChEBI" id="CHEBI:29035"/>
    </cofactor>
</comment>
<dbReference type="EMBL" id="JANBQB010000245">
    <property type="protein sequence ID" value="KAJ1978991.1"/>
    <property type="molecule type" value="Genomic_DNA"/>
</dbReference>
<proteinExistence type="predicted"/>
<keyword evidence="2" id="KW-0479">Metal-binding</keyword>
<evidence type="ECO:0000313" key="6">
    <source>
        <dbReference type="EMBL" id="KAJ1978991.1"/>
    </source>
</evidence>
<protein>
    <recommendedName>
        <fullName evidence="5">Aminopeptidase P N-terminal domain-containing protein</fullName>
    </recommendedName>
</protein>
<feature type="domain" description="Aminopeptidase P N-terminal" evidence="5">
    <location>
        <begin position="18"/>
        <end position="142"/>
    </location>
</feature>
<evidence type="ECO:0000313" key="7">
    <source>
        <dbReference type="Proteomes" id="UP001151582"/>
    </source>
</evidence>
<keyword evidence="4" id="KW-0464">Manganese</keyword>
<gene>
    <name evidence="6" type="ORF">H4R34_003006</name>
</gene>
<evidence type="ECO:0000259" key="5">
    <source>
        <dbReference type="SMART" id="SM01011"/>
    </source>
</evidence>
<comment type="caution">
    <text evidence="6">The sequence shown here is derived from an EMBL/GenBank/DDBJ whole genome shotgun (WGS) entry which is preliminary data.</text>
</comment>